<dbReference type="InterPro" id="IPR018501">
    <property type="entry name" value="DDT_dom"/>
</dbReference>
<gene>
    <name evidence="4" type="ORF">LWI29_028299</name>
</gene>
<feature type="domain" description="DDT" evidence="3">
    <location>
        <begin position="51"/>
        <end position="102"/>
    </location>
</feature>
<dbReference type="AlphaFoldDB" id="A0AA39RZ00"/>
<dbReference type="EMBL" id="JAUESC010000385">
    <property type="protein sequence ID" value="KAK0579585.1"/>
    <property type="molecule type" value="Genomic_DNA"/>
</dbReference>
<name>A0AA39RZ00_ACESA</name>
<evidence type="ECO:0000256" key="2">
    <source>
        <dbReference type="ARBA" id="ARBA00023242"/>
    </source>
</evidence>
<comment type="subcellular location">
    <subcellularLocation>
        <location evidence="1">Nucleus</location>
    </subcellularLocation>
</comment>
<sequence length="102" mass="11664">MTLNKGLSAIIHLDHNALQNLESFRDSLSAFPPKSVQLKRPFAIQPWTDSEENIGNLLMVWRFFITFADVLGLWPFTLDEFVQALHDHDSRLLGEIYTCCSA</sequence>
<keyword evidence="5" id="KW-1185">Reference proteome</keyword>
<dbReference type="InterPro" id="IPR044977">
    <property type="entry name" value="RLT1-3"/>
</dbReference>
<organism evidence="4 5">
    <name type="scientific">Acer saccharum</name>
    <name type="common">Sugar maple</name>
    <dbReference type="NCBI Taxonomy" id="4024"/>
    <lineage>
        <taxon>Eukaryota</taxon>
        <taxon>Viridiplantae</taxon>
        <taxon>Streptophyta</taxon>
        <taxon>Embryophyta</taxon>
        <taxon>Tracheophyta</taxon>
        <taxon>Spermatophyta</taxon>
        <taxon>Magnoliopsida</taxon>
        <taxon>eudicotyledons</taxon>
        <taxon>Gunneridae</taxon>
        <taxon>Pentapetalae</taxon>
        <taxon>rosids</taxon>
        <taxon>malvids</taxon>
        <taxon>Sapindales</taxon>
        <taxon>Sapindaceae</taxon>
        <taxon>Hippocastanoideae</taxon>
        <taxon>Acereae</taxon>
        <taxon>Acer</taxon>
    </lineage>
</organism>
<evidence type="ECO:0000256" key="1">
    <source>
        <dbReference type="ARBA" id="ARBA00004123"/>
    </source>
</evidence>
<proteinExistence type="predicted"/>
<keyword evidence="2" id="KW-0539">Nucleus</keyword>
<comment type="caution">
    <text evidence="4">The sequence shown here is derived from an EMBL/GenBank/DDBJ whole genome shotgun (WGS) entry which is preliminary data.</text>
</comment>
<reference evidence="4" key="1">
    <citation type="journal article" date="2022" name="Plant J.">
        <title>Strategies of tolerance reflected in two North American maple genomes.</title>
        <authorList>
            <person name="McEvoy S.L."/>
            <person name="Sezen U.U."/>
            <person name="Trouern-Trend A."/>
            <person name="McMahon S.M."/>
            <person name="Schaberg P.G."/>
            <person name="Yang J."/>
            <person name="Wegrzyn J.L."/>
            <person name="Swenson N.G."/>
        </authorList>
    </citation>
    <scope>NUCLEOTIDE SEQUENCE</scope>
    <source>
        <strain evidence="4">NS2018</strain>
    </source>
</reference>
<accession>A0AA39RZ00</accession>
<dbReference type="PANTHER" id="PTHR36968:SF13">
    <property type="entry name" value="HOMEOBOX-DDT DOMAIN PROTEIN RLT1"/>
    <property type="match status" value="1"/>
</dbReference>
<dbReference type="GO" id="GO:0006357">
    <property type="term" value="P:regulation of transcription by RNA polymerase II"/>
    <property type="evidence" value="ECO:0007669"/>
    <property type="project" value="InterPro"/>
</dbReference>
<evidence type="ECO:0000313" key="5">
    <source>
        <dbReference type="Proteomes" id="UP001168877"/>
    </source>
</evidence>
<dbReference type="SMART" id="SM00571">
    <property type="entry name" value="DDT"/>
    <property type="match status" value="1"/>
</dbReference>
<dbReference type="PROSITE" id="PS50827">
    <property type="entry name" value="DDT"/>
    <property type="match status" value="1"/>
</dbReference>
<dbReference type="Proteomes" id="UP001168877">
    <property type="component" value="Unassembled WGS sequence"/>
</dbReference>
<dbReference type="Pfam" id="PF02791">
    <property type="entry name" value="DDT"/>
    <property type="match status" value="1"/>
</dbReference>
<dbReference type="GO" id="GO:0005634">
    <property type="term" value="C:nucleus"/>
    <property type="evidence" value="ECO:0007669"/>
    <property type="project" value="UniProtKB-SubCell"/>
</dbReference>
<evidence type="ECO:0000313" key="4">
    <source>
        <dbReference type="EMBL" id="KAK0579585.1"/>
    </source>
</evidence>
<protein>
    <recommendedName>
        <fullName evidence="3">DDT domain-containing protein</fullName>
    </recommendedName>
</protein>
<reference evidence="4" key="2">
    <citation type="submission" date="2023-06" db="EMBL/GenBank/DDBJ databases">
        <authorList>
            <person name="Swenson N.G."/>
            <person name="Wegrzyn J.L."/>
            <person name="Mcevoy S.L."/>
        </authorList>
    </citation>
    <scope>NUCLEOTIDE SEQUENCE</scope>
    <source>
        <strain evidence="4">NS2018</strain>
        <tissue evidence="4">Leaf</tissue>
    </source>
</reference>
<dbReference type="PANTHER" id="PTHR36968">
    <property type="entry name" value="HOMEOBOX-DDT DOMAIN PROTEIN RLT2"/>
    <property type="match status" value="1"/>
</dbReference>
<evidence type="ECO:0000259" key="3">
    <source>
        <dbReference type="PROSITE" id="PS50827"/>
    </source>
</evidence>